<organism evidence="2 3">
    <name type="scientific">Ligilactobacillus ruminis SPM0211</name>
    <dbReference type="NCBI Taxonomy" id="1040964"/>
    <lineage>
        <taxon>Bacteria</taxon>
        <taxon>Bacillati</taxon>
        <taxon>Bacillota</taxon>
        <taxon>Bacilli</taxon>
        <taxon>Lactobacillales</taxon>
        <taxon>Lactobacillaceae</taxon>
        <taxon>Ligilactobacillus</taxon>
    </lineage>
</organism>
<name>F7R3F2_9LACO</name>
<protein>
    <submittedName>
        <fullName evidence="2">Uncharacterized protein</fullName>
    </submittedName>
</protein>
<comment type="caution">
    <text evidence="2">The sequence shown here is derived from an EMBL/GenBank/DDBJ whole genome shotgun (WGS) entry which is preliminary data.</text>
</comment>
<dbReference type="Proteomes" id="UP000002971">
    <property type="component" value="Unassembled WGS sequence"/>
</dbReference>
<dbReference type="AlphaFoldDB" id="F7R3F2"/>
<feature type="region of interest" description="Disordered" evidence="1">
    <location>
        <begin position="1"/>
        <end position="39"/>
    </location>
</feature>
<proteinExistence type="predicted"/>
<evidence type="ECO:0000313" key="3">
    <source>
        <dbReference type="Proteomes" id="UP000002971"/>
    </source>
</evidence>
<reference evidence="2 3" key="1">
    <citation type="journal article" date="2011" name="J. Bacteriol.">
        <title>Genome Sequence of Lactobacillus ruminis SPM0211, Isolated from a Fecal Sample from a Healthy Korean.</title>
        <authorList>
            <person name="Lee S."/>
            <person name="Cho Y.J."/>
            <person name="Lee A.H."/>
            <person name="Chun J."/>
            <person name="Ha N.J."/>
            <person name="Ko G."/>
        </authorList>
    </citation>
    <scope>NUCLEOTIDE SEQUENCE [LARGE SCALE GENOMIC DNA]</scope>
    <source>
        <strain evidence="2 3">SPM0211</strain>
    </source>
</reference>
<sequence>MRRNGTCGTIGKTIPTIKSKRLTTDISNHNKRRTKKITP</sequence>
<evidence type="ECO:0000313" key="2">
    <source>
        <dbReference type="EMBL" id="EGM49878.1"/>
    </source>
</evidence>
<dbReference type="EMBL" id="AFOJ01000008">
    <property type="protein sequence ID" value="EGM49878.1"/>
    <property type="molecule type" value="Genomic_DNA"/>
</dbReference>
<gene>
    <name evidence="2" type="ORF">LRU_02214</name>
</gene>
<evidence type="ECO:0000256" key="1">
    <source>
        <dbReference type="SAM" id="MobiDB-lite"/>
    </source>
</evidence>
<feature type="compositionally biased region" description="Basic residues" evidence="1">
    <location>
        <begin position="29"/>
        <end position="39"/>
    </location>
</feature>
<accession>F7R3F2</accession>